<dbReference type="AlphaFoldDB" id="A0A1Q8QFJ5"/>
<dbReference type="STRING" id="1888891.DSOL_5114"/>
<comment type="caution">
    <text evidence="3">The sequence shown here is derived from an EMBL/GenBank/DDBJ whole genome shotgun (WGS) entry which is preliminary data.</text>
</comment>
<reference evidence="3 4" key="1">
    <citation type="submission" date="2016-09" db="EMBL/GenBank/DDBJ databases">
        <title>Complete genome of Desulfosporosinus sp. OL.</title>
        <authorList>
            <person name="Mardanov A."/>
            <person name="Beletsky A."/>
            <person name="Panova A."/>
            <person name="Karnachuk O."/>
            <person name="Ravin N."/>
        </authorList>
    </citation>
    <scope>NUCLEOTIDE SEQUENCE [LARGE SCALE GENOMIC DNA]</scope>
    <source>
        <strain evidence="3 4">OL</strain>
    </source>
</reference>
<gene>
    <name evidence="3" type="ORF">DSOL_5114</name>
</gene>
<dbReference type="OrthoDB" id="568347at2"/>
<evidence type="ECO:0000259" key="2">
    <source>
        <dbReference type="Pfam" id="PF00589"/>
    </source>
</evidence>
<dbReference type="Pfam" id="PF00589">
    <property type="entry name" value="Phage_integrase"/>
    <property type="match status" value="1"/>
</dbReference>
<dbReference type="Proteomes" id="UP000186102">
    <property type="component" value="Unassembled WGS sequence"/>
</dbReference>
<evidence type="ECO:0000313" key="4">
    <source>
        <dbReference type="Proteomes" id="UP000186102"/>
    </source>
</evidence>
<proteinExistence type="predicted"/>
<dbReference type="GO" id="GO:0003677">
    <property type="term" value="F:DNA binding"/>
    <property type="evidence" value="ECO:0007669"/>
    <property type="project" value="InterPro"/>
</dbReference>
<dbReference type="InterPro" id="IPR011010">
    <property type="entry name" value="DNA_brk_join_enz"/>
</dbReference>
<evidence type="ECO:0000313" key="3">
    <source>
        <dbReference type="EMBL" id="OLN26110.1"/>
    </source>
</evidence>
<protein>
    <recommendedName>
        <fullName evidence="2">Tyr recombinase domain-containing protein</fullName>
    </recommendedName>
</protein>
<dbReference type="EMBL" id="MLBF01000087">
    <property type="protein sequence ID" value="OLN26110.1"/>
    <property type="molecule type" value="Genomic_DNA"/>
</dbReference>
<organism evidence="3 4">
    <name type="scientific">Desulfosporosinus metallidurans</name>
    <dbReference type="NCBI Taxonomy" id="1888891"/>
    <lineage>
        <taxon>Bacteria</taxon>
        <taxon>Bacillati</taxon>
        <taxon>Bacillota</taxon>
        <taxon>Clostridia</taxon>
        <taxon>Eubacteriales</taxon>
        <taxon>Desulfitobacteriaceae</taxon>
        <taxon>Desulfosporosinus</taxon>
    </lineage>
</organism>
<dbReference type="GO" id="GO:0015074">
    <property type="term" value="P:DNA integration"/>
    <property type="evidence" value="ECO:0007669"/>
    <property type="project" value="InterPro"/>
</dbReference>
<accession>A0A1Q8QFJ5</accession>
<dbReference type="Gene3D" id="1.10.443.10">
    <property type="entry name" value="Intergrase catalytic core"/>
    <property type="match status" value="1"/>
</dbReference>
<sequence>MNNSFQVSGPYESTLYDHDLWSYNGIEFLLPSKNYKNGKNSISSITSVIKEVENSLFECLPLQHFLIEHSQYVIETIAFKVFPNLLERYLNRLITQNDISSLGEAKLYIFGDNRLLFCGGFEFRVYQALINNDKIKIYHSEKISGYNVKLIEINNQYGSKWDVNGEFIRATIGVKSSRELIDAIEQIKLKLINVQPMVDLHIRYHTRAIQTISSRLFPELLKQYLKVSMERTLAEANYILNYERLIQLSFGVNFVKKIRDDIFHEIVMEVYKEFIESEKEWRISTYYIRFKGLKGSFRTYGLWEINDENLSLPYATQPEDIVQSIGEIKEILMSKRSFQEIRHRCLTWTIMQISIRFFSKELESYFHYFAQSLTSNYEIINRDKIVKSIFGTGVQNLQWDTEFKSLLDKVITSEYQKQQVVFIEQNKHINFREDIWKLYSVRGSSTYFTIFDFSKIEQPGIKNEVKHYFRERLKHRDDYINVYKHLPYIVRAMSYFTKYPKVKYLAEIKQFQVESLLNHLQVEAKKVKGENKRISVATIANCISDCKLLVNYVMENATSIKTVAPKKNYFSYITFHNLGNMAKNTEVIPEEIIQGFENHINELHLPFQRLLIIMLNTGMRFKEAVMLEEDCLEPLGDDKEFFKLRYIPWKVLQARRDRGLGDYHTIVVDKQVAYEIEVQMEETKDTRLIWGLKEIFITDLGYRVTICDSNAFCFAINNLIIKHDLRVDGQLWEFTSKQCRKYLAVELVTNGADPAEVTEYLGHLQENTTNIYYNQVRKMNLADMNAEFFRKKFQAVIEPEVLKRFSEEERRRLYVDFCLGYRERELGSCAKHYSDGPCSKRTGRIDCARCEKLSTGPQKLPKWLELKENQQQYVNDLVENYKRDGITDYHEFREFQAEIYLLEHYQSVIDKIIERFGEGDRCVESKCFNVKGV</sequence>
<feature type="domain" description="Tyr recombinase" evidence="2">
    <location>
        <begin position="603"/>
        <end position="775"/>
    </location>
</feature>
<dbReference type="RefSeq" id="WP_075367352.1">
    <property type="nucleotide sequence ID" value="NZ_MLBF01000087.1"/>
</dbReference>
<name>A0A1Q8QFJ5_9FIRM</name>
<dbReference type="InterPro" id="IPR013762">
    <property type="entry name" value="Integrase-like_cat_sf"/>
</dbReference>
<dbReference type="GO" id="GO:0006310">
    <property type="term" value="P:DNA recombination"/>
    <property type="evidence" value="ECO:0007669"/>
    <property type="project" value="UniProtKB-KW"/>
</dbReference>
<keyword evidence="4" id="KW-1185">Reference proteome</keyword>
<dbReference type="InterPro" id="IPR002104">
    <property type="entry name" value="Integrase_catalytic"/>
</dbReference>
<dbReference type="SUPFAM" id="SSF56349">
    <property type="entry name" value="DNA breaking-rejoining enzymes"/>
    <property type="match status" value="1"/>
</dbReference>
<keyword evidence="1" id="KW-0233">DNA recombination</keyword>
<evidence type="ECO:0000256" key="1">
    <source>
        <dbReference type="ARBA" id="ARBA00023172"/>
    </source>
</evidence>